<dbReference type="GO" id="GO:0009813">
    <property type="term" value="P:flavonoid biosynthetic process"/>
    <property type="evidence" value="ECO:0007669"/>
    <property type="project" value="UniProtKB-KW"/>
</dbReference>
<dbReference type="Gramene" id="KMS95627">
    <property type="protein sequence ID" value="KMS95627"/>
    <property type="gene ID" value="BVRB_006380"/>
</dbReference>
<comment type="pathway">
    <text evidence="7">Phytoalexin biosynthesis; methoxydianthramide B biosynthesis.</text>
</comment>
<dbReference type="InterPro" id="IPR050317">
    <property type="entry name" value="Plant_Fungal_Acyltransferase"/>
</dbReference>
<comment type="catalytic activity">
    <reaction evidence="5">
        <text>anthranilate + benzoyl-CoA = N-benzoylanthranilate + CoA</text>
        <dbReference type="Rhea" id="RHEA:21600"/>
        <dbReference type="ChEBI" id="CHEBI:16567"/>
        <dbReference type="ChEBI" id="CHEBI:17331"/>
        <dbReference type="ChEBI" id="CHEBI:57287"/>
        <dbReference type="ChEBI" id="CHEBI:57369"/>
        <dbReference type="EC" id="2.3.1.144"/>
    </reaction>
</comment>
<evidence type="ECO:0000256" key="4">
    <source>
        <dbReference type="ARBA" id="ARBA00023315"/>
    </source>
</evidence>
<dbReference type="EC" id="2.3.1.144" evidence="8"/>
<evidence type="ECO:0000313" key="9">
    <source>
        <dbReference type="EMBL" id="KMS95627.1"/>
    </source>
</evidence>
<protein>
    <recommendedName>
        <fullName evidence="8">anthranilate N-benzoyltransferase</fullName>
        <ecNumber evidence="8">2.3.1.144</ecNumber>
    </recommendedName>
</protein>
<evidence type="ECO:0000256" key="3">
    <source>
        <dbReference type="ARBA" id="ARBA00023241"/>
    </source>
</evidence>
<dbReference type="InterPro" id="IPR023213">
    <property type="entry name" value="CAT-like_dom_sf"/>
</dbReference>
<sequence length="446" mass="50445">MSIHVKESIMVFPAKETPKKTLWLSSIDLVRPSPYAHLPFIYIYTPKNEEQKNSKFVNSQVLRESLSRVLVPFYPVAGRLKKNNINNRIEIDCNAAGALFIDAETPHFLGDFGGFEPPSVELRKLVMPPPCDYSAGLSLFPLLMVQLTRFECGSVCICFAVHHHVADGIGHLYFINSWARLAKGLQLDVQPFHDRALHLAPRKPPQVKFQHLEYEPPSPHKGYSGEMATARECVFKLYKDQINTLRSEATTSVPVEEENYKLSTYEVLAGHVWRSACKARDLTGDEIVKLYIPTDGRSRLKDPNLPQGYFGNVLFFTTCSAKACDIMRKPLSYAASKVHEALQKVENEEYLRSAIDYLELQSDITTSARGALSVTCPNLSINSWGRLPLYEADFGWGKPEFVGRGGIRFEGEAYFVPSPNREGNFSLNIKLFTIHIPLFEKYLYDV</sequence>
<keyword evidence="4" id="KW-0012">Acyltransferase</keyword>
<comment type="similarity">
    <text evidence="1">Belongs to the plant acyltransferase family.</text>
</comment>
<accession>A0A0J8B762</accession>
<dbReference type="EMBL" id="KQ090447">
    <property type="protein sequence ID" value="KMS95627.1"/>
    <property type="molecule type" value="Genomic_DNA"/>
</dbReference>
<dbReference type="OMA" id="MYKSYTP"/>
<reference evidence="9 10" key="1">
    <citation type="journal article" date="2014" name="Nature">
        <title>The genome of the recently domesticated crop plant sugar beet (Beta vulgaris).</title>
        <authorList>
            <person name="Dohm J.C."/>
            <person name="Minoche A.E."/>
            <person name="Holtgrawe D."/>
            <person name="Capella-Gutierrez S."/>
            <person name="Zakrzewski F."/>
            <person name="Tafer H."/>
            <person name="Rupp O."/>
            <person name="Sorensen T.R."/>
            <person name="Stracke R."/>
            <person name="Reinhardt R."/>
            <person name="Goesmann A."/>
            <person name="Kraft T."/>
            <person name="Schulz B."/>
            <person name="Stadler P.F."/>
            <person name="Schmidt T."/>
            <person name="Gabaldon T."/>
            <person name="Lehrach H."/>
            <person name="Weisshaar B."/>
            <person name="Himmelbauer H."/>
        </authorList>
    </citation>
    <scope>NUCLEOTIDE SEQUENCE [LARGE SCALE GENOMIC DNA]</scope>
    <source>
        <tissue evidence="9">Taproot</tissue>
    </source>
</reference>
<keyword evidence="10" id="KW-1185">Reference proteome</keyword>
<dbReference type="eggNOG" id="ENOG502QTJX">
    <property type="taxonomic scope" value="Eukaryota"/>
</dbReference>
<keyword evidence="3" id="KW-0284">Flavonoid biosynthesis</keyword>
<keyword evidence="2" id="KW-0808">Transferase</keyword>
<name>A0A0J8B762_BETVV</name>
<dbReference type="Pfam" id="PF02458">
    <property type="entry name" value="Transferase"/>
    <property type="match status" value="1"/>
</dbReference>
<dbReference type="SMR" id="A0A0J8B762"/>
<dbReference type="PANTHER" id="PTHR31642:SF11">
    <property type="entry name" value="SHIKIMATE O-HYDROXYCINNAMOYLTRANSFERASE"/>
    <property type="match status" value="1"/>
</dbReference>
<evidence type="ECO:0000256" key="5">
    <source>
        <dbReference type="ARBA" id="ARBA00051588"/>
    </source>
</evidence>
<gene>
    <name evidence="9" type="ORF">BVRB_006380</name>
</gene>
<evidence type="ECO:0000256" key="6">
    <source>
        <dbReference type="ARBA" id="ARBA00053209"/>
    </source>
</evidence>
<evidence type="ECO:0000256" key="8">
    <source>
        <dbReference type="ARBA" id="ARBA00066420"/>
    </source>
</evidence>
<organism evidence="9 10">
    <name type="scientific">Beta vulgaris subsp. vulgaris</name>
    <name type="common">Beet</name>
    <dbReference type="NCBI Taxonomy" id="3555"/>
    <lineage>
        <taxon>Eukaryota</taxon>
        <taxon>Viridiplantae</taxon>
        <taxon>Streptophyta</taxon>
        <taxon>Embryophyta</taxon>
        <taxon>Tracheophyta</taxon>
        <taxon>Spermatophyta</taxon>
        <taxon>Magnoliopsida</taxon>
        <taxon>eudicotyledons</taxon>
        <taxon>Gunneridae</taxon>
        <taxon>Pentapetalae</taxon>
        <taxon>Caryophyllales</taxon>
        <taxon>Chenopodiaceae</taxon>
        <taxon>Betoideae</taxon>
        <taxon>Beta</taxon>
    </lineage>
</organism>
<dbReference type="PANTHER" id="PTHR31642">
    <property type="entry name" value="TRICHOTHECENE 3-O-ACETYLTRANSFERASE"/>
    <property type="match status" value="1"/>
</dbReference>
<dbReference type="OrthoDB" id="671439at2759"/>
<evidence type="ECO:0000256" key="2">
    <source>
        <dbReference type="ARBA" id="ARBA00022679"/>
    </source>
</evidence>
<dbReference type="FunFam" id="3.30.559.10:FF:000008">
    <property type="entry name" value="Tryptamine hydroxycinnamoyl transferase"/>
    <property type="match status" value="1"/>
</dbReference>
<comment type="function">
    <text evidence="6">Catalyzes the formation of N-benzoylanthranilate, in the course of methoxydianthramide B, a phytoalexin. Phytoalexins are produced in response to infection by parasites, and are essential for the expression of disease resistance.</text>
</comment>
<evidence type="ECO:0000256" key="7">
    <source>
        <dbReference type="ARBA" id="ARBA00060639"/>
    </source>
</evidence>
<dbReference type="AlphaFoldDB" id="A0A0J8B762"/>
<dbReference type="GO" id="GO:0047672">
    <property type="term" value="F:anthranilate N-benzoyltransferase activity"/>
    <property type="evidence" value="ECO:0007669"/>
    <property type="project" value="UniProtKB-EC"/>
</dbReference>
<dbReference type="Gene3D" id="3.30.559.10">
    <property type="entry name" value="Chloramphenicol acetyltransferase-like domain"/>
    <property type="match status" value="2"/>
</dbReference>
<dbReference type="KEGG" id="bvg:104884151"/>
<evidence type="ECO:0000313" key="10">
    <source>
        <dbReference type="Proteomes" id="UP000035740"/>
    </source>
</evidence>
<dbReference type="Proteomes" id="UP000035740">
    <property type="component" value="Unassembled WGS sequence"/>
</dbReference>
<proteinExistence type="inferred from homology"/>
<evidence type="ECO:0000256" key="1">
    <source>
        <dbReference type="ARBA" id="ARBA00009861"/>
    </source>
</evidence>